<sequence>MKKWKLILVSAAVAVGIGGAFASTKQSQMCPYYTQYRIFMGGYVEAGEDGVDYACVGGSGVCTYYRPSLSSPYLPCRTGAYYPLNLLNKKK</sequence>
<feature type="signal peptide" evidence="1">
    <location>
        <begin position="1"/>
        <end position="22"/>
    </location>
</feature>
<name>A0ABS3Z4M2_9BACT</name>
<dbReference type="EMBL" id="JAGHKO010000014">
    <property type="protein sequence ID" value="MBO9204687.1"/>
    <property type="molecule type" value="Genomic_DNA"/>
</dbReference>
<keyword evidence="3" id="KW-1185">Reference proteome</keyword>
<evidence type="ECO:0008006" key="4">
    <source>
        <dbReference type="Google" id="ProtNLM"/>
    </source>
</evidence>
<keyword evidence="1" id="KW-0732">Signal</keyword>
<dbReference type="RefSeq" id="WP_209143495.1">
    <property type="nucleotide sequence ID" value="NZ_JAGHKO010000014.1"/>
</dbReference>
<evidence type="ECO:0000256" key="1">
    <source>
        <dbReference type="SAM" id="SignalP"/>
    </source>
</evidence>
<organism evidence="2 3">
    <name type="scientific">Niastella soli</name>
    <dbReference type="NCBI Taxonomy" id="2821487"/>
    <lineage>
        <taxon>Bacteria</taxon>
        <taxon>Pseudomonadati</taxon>
        <taxon>Bacteroidota</taxon>
        <taxon>Chitinophagia</taxon>
        <taxon>Chitinophagales</taxon>
        <taxon>Chitinophagaceae</taxon>
        <taxon>Niastella</taxon>
    </lineage>
</organism>
<feature type="chain" id="PRO_5045876261" description="Secreted protein" evidence="1">
    <location>
        <begin position="23"/>
        <end position="91"/>
    </location>
</feature>
<evidence type="ECO:0000313" key="2">
    <source>
        <dbReference type="EMBL" id="MBO9204687.1"/>
    </source>
</evidence>
<accession>A0ABS3Z4M2</accession>
<protein>
    <recommendedName>
        <fullName evidence="4">Secreted protein</fullName>
    </recommendedName>
</protein>
<dbReference type="Proteomes" id="UP000677244">
    <property type="component" value="Unassembled WGS sequence"/>
</dbReference>
<reference evidence="2 3" key="1">
    <citation type="submission" date="2021-03" db="EMBL/GenBank/DDBJ databases">
        <title>Assistant Professor.</title>
        <authorList>
            <person name="Huq M.A."/>
        </authorList>
    </citation>
    <scope>NUCLEOTIDE SEQUENCE [LARGE SCALE GENOMIC DNA]</scope>
    <source>
        <strain evidence="2 3">MAH-29</strain>
    </source>
</reference>
<gene>
    <name evidence="2" type="ORF">J7I42_30645</name>
</gene>
<comment type="caution">
    <text evidence="2">The sequence shown here is derived from an EMBL/GenBank/DDBJ whole genome shotgun (WGS) entry which is preliminary data.</text>
</comment>
<proteinExistence type="predicted"/>
<evidence type="ECO:0000313" key="3">
    <source>
        <dbReference type="Proteomes" id="UP000677244"/>
    </source>
</evidence>